<organism evidence="11 12">
    <name type="scientific">Thelephora terrestris</name>
    <dbReference type="NCBI Taxonomy" id="56493"/>
    <lineage>
        <taxon>Eukaryota</taxon>
        <taxon>Fungi</taxon>
        <taxon>Dikarya</taxon>
        <taxon>Basidiomycota</taxon>
        <taxon>Agaricomycotina</taxon>
        <taxon>Agaricomycetes</taxon>
        <taxon>Thelephorales</taxon>
        <taxon>Thelephoraceae</taxon>
        <taxon>Thelephora</taxon>
    </lineage>
</organism>
<sequence>MSSLPVNINYGSPASFRSALESYRRSRYLMANFIEERQRDSPPSHRSDPEACINPVDLEDALSDGAHTPSSSRSSSSEDGMMDNLRWDEDVIITPTQNLDSYQWNAPAVAPTEPLALGIPQERTPLIRKANSLSIPRTKKGYGSIEDKKKSKIRTKPPPKIRPLEPTQKVQEIAPVTHRPAGRSTFGQTLFNAIATLLGIGMLSEPLAFSYAGWGCGTLLLISYAWVTCRTAKILARFITTDPAIRTYADIGRKAFGKKSMPFISTLFCLELFTVTVALVTLYGDSLETIAPAYPSNVYKILGLIVLIPTVFLPLSWLSVASMLGIFSSILLIAVILIDGLSKKTAPGSIWDPQHTDFGIASFPKLGVSFGLFMAGFSGHVAVPGLARDMIDPTQFDQMIDTAYLIATTLYGVIGVAGYCMFGNGISEEFSQDLFSTPGYNELLNKIALYALIITPMTKFGLTSHPMNTILEHTLGLDPHTNHRTHGYEEQVRCQTSFKRVGSIIQRILMTFLAVAVSIALPEFSSMVGILGSLFSFLLCVIGPIGAKIAVEKSFTKMDILVLLIGVAMASWGTFSVWYTQ</sequence>
<evidence type="ECO:0000256" key="7">
    <source>
        <dbReference type="ARBA" id="ARBA00023136"/>
    </source>
</evidence>
<keyword evidence="5" id="KW-0029">Amino-acid transport</keyword>
<evidence type="ECO:0000313" key="11">
    <source>
        <dbReference type="EMBL" id="KAF9786968.1"/>
    </source>
</evidence>
<evidence type="ECO:0000256" key="5">
    <source>
        <dbReference type="ARBA" id="ARBA00022970"/>
    </source>
</evidence>
<feature type="transmembrane region" description="Helical" evidence="9">
    <location>
        <begin position="209"/>
        <end position="227"/>
    </location>
</feature>
<keyword evidence="6 9" id="KW-1133">Transmembrane helix</keyword>
<comment type="caution">
    <text evidence="11">The sequence shown here is derived from an EMBL/GenBank/DDBJ whole genome shotgun (WGS) entry which is preliminary data.</text>
</comment>
<reference evidence="11" key="1">
    <citation type="journal article" date="2020" name="Nat. Commun.">
        <title>Large-scale genome sequencing of mycorrhizal fungi provides insights into the early evolution of symbiotic traits.</title>
        <authorList>
            <person name="Miyauchi S."/>
            <person name="Kiss E."/>
            <person name="Kuo A."/>
            <person name="Drula E."/>
            <person name="Kohler A."/>
            <person name="Sanchez-Garcia M."/>
            <person name="Morin E."/>
            <person name="Andreopoulos B."/>
            <person name="Barry K.W."/>
            <person name="Bonito G."/>
            <person name="Buee M."/>
            <person name="Carver A."/>
            <person name="Chen C."/>
            <person name="Cichocki N."/>
            <person name="Clum A."/>
            <person name="Culley D."/>
            <person name="Crous P.W."/>
            <person name="Fauchery L."/>
            <person name="Girlanda M."/>
            <person name="Hayes R.D."/>
            <person name="Keri Z."/>
            <person name="LaButti K."/>
            <person name="Lipzen A."/>
            <person name="Lombard V."/>
            <person name="Magnuson J."/>
            <person name="Maillard F."/>
            <person name="Murat C."/>
            <person name="Nolan M."/>
            <person name="Ohm R.A."/>
            <person name="Pangilinan J."/>
            <person name="Pereira M.F."/>
            <person name="Perotto S."/>
            <person name="Peter M."/>
            <person name="Pfister S."/>
            <person name="Riley R."/>
            <person name="Sitrit Y."/>
            <person name="Stielow J.B."/>
            <person name="Szollosi G."/>
            <person name="Zifcakova L."/>
            <person name="Stursova M."/>
            <person name="Spatafora J.W."/>
            <person name="Tedersoo L."/>
            <person name="Vaario L.M."/>
            <person name="Yamada A."/>
            <person name="Yan M."/>
            <person name="Wang P."/>
            <person name="Xu J."/>
            <person name="Bruns T."/>
            <person name="Baldrian P."/>
            <person name="Vilgalys R."/>
            <person name="Dunand C."/>
            <person name="Henrissat B."/>
            <person name="Grigoriev I.V."/>
            <person name="Hibbett D."/>
            <person name="Nagy L.G."/>
            <person name="Martin F.M."/>
        </authorList>
    </citation>
    <scope>NUCLEOTIDE SEQUENCE</scope>
    <source>
        <strain evidence="11">UH-Tt-Lm1</strain>
    </source>
</reference>
<dbReference type="GO" id="GO:0005774">
    <property type="term" value="C:vacuolar membrane"/>
    <property type="evidence" value="ECO:0007669"/>
    <property type="project" value="TreeGrafter"/>
</dbReference>
<dbReference type="PANTHER" id="PTHR22950">
    <property type="entry name" value="AMINO ACID TRANSPORTER"/>
    <property type="match status" value="1"/>
</dbReference>
<evidence type="ECO:0000256" key="9">
    <source>
        <dbReference type="SAM" id="Phobius"/>
    </source>
</evidence>
<dbReference type="PANTHER" id="PTHR22950:SF692">
    <property type="entry name" value="TRANSMEMBRANE AMINO ACID TRANSPORTER FAMILY PROTEIN"/>
    <property type="match status" value="1"/>
</dbReference>
<proteinExistence type="inferred from homology"/>
<feature type="transmembrane region" description="Helical" evidence="9">
    <location>
        <begin position="559"/>
        <end position="579"/>
    </location>
</feature>
<dbReference type="AlphaFoldDB" id="A0A9P6HHB8"/>
<protein>
    <submittedName>
        <fullName evidence="11">Transmembrane amino acid transporter protein-domain-containing protein</fullName>
    </submittedName>
</protein>
<evidence type="ECO:0000256" key="4">
    <source>
        <dbReference type="ARBA" id="ARBA00022692"/>
    </source>
</evidence>
<feature type="transmembrane region" description="Helical" evidence="9">
    <location>
        <begin position="358"/>
        <end position="383"/>
    </location>
</feature>
<name>A0A9P6HHB8_9AGAM</name>
<comment type="subcellular location">
    <subcellularLocation>
        <location evidence="1">Membrane</location>
        <topology evidence="1">Multi-pass membrane protein</topology>
    </subcellularLocation>
</comment>
<gene>
    <name evidence="11" type="ORF">BJ322DRAFT_1052968</name>
</gene>
<feature type="region of interest" description="Disordered" evidence="8">
    <location>
        <begin position="138"/>
        <end position="163"/>
    </location>
</feature>
<feature type="domain" description="Amino acid transporter transmembrane" evidence="10">
    <location>
        <begin position="183"/>
        <end position="551"/>
    </location>
</feature>
<evidence type="ECO:0000256" key="6">
    <source>
        <dbReference type="ARBA" id="ARBA00022989"/>
    </source>
</evidence>
<feature type="transmembrane region" description="Helical" evidence="9">
    <location>
        <begin position="403"/>
        <end position="422"/>
    </location>
</feature>
<evidence type="ECO:0000256" key="8">
    <source>
        <dbReference type="SAM" id="MobiDB-lite"/>
    </source>
</evidence>
<feature type="transmembrane region" description="Helical" evidence="9">
    <location>
        <begin position="263"/>
        <end position="284"/>
    </location>
</feature>
<evidence type="ECO:0000256" key="3">
    <source>
        <dbReference type="ARBA" id="ARBA00022448"/>
    </source>
</evidence>
<evidence type="ECO:0000313" key="12">
    <source>
        <dbReference type="Proteomes" id="UP000736335"/>
    </source>
</evidence>
<keyword evidence="4 9" id="KW-0812">Transmembrane</keyword>
<feature type="transmembrane region" description="Helical" evidence="9">
    <location>
        <begin position="527"/>
        <end position="547"/>
    </location>
</feature>
<reference evidence="11" key="2">
    <citation type="submission" date="2020-11" db="EMBL/GenBank/DDBJ databases">
        <authorList>
            <consortium name="DOE Joint Genome Institute"/>
            <person name="Kuo A."/>
            <person name="Miyauchi S."/>
            <person name="Kiss E."/>
            <person name="Drula E."/>
            <person name="Kohler A."/>
            <person name="Sanchez-Garcia M."/>
            <person name="Andreopoulos B."/>
            <person name="Barry K.W."/>
            <person name="Bonito G."/>
            <person name="Buee M."/>
            <person name="Carver A."/>
            <person name="Chen C."/>
            <person name="Cichocki N."/>
            <person name="Clum A."/>
            <person name="Culley D."/>
            <person name="Crous P.W."/>
            <person name="Fauchery L."/>
            <person name="Girlanda M."/>
            <person name="Hayes R."/>
            <person name="Keri Z."/>
            <person name="Labutti K."/>
            <person name="Lipzen A."/>
            <person name="Lombard V."/>
            <person name="Magnuson J."/>
            <person name="Maillard F."/>
            <person name="Morin E."/>
            <person name="Murat C."/>
            <person name="Nolan M."/>
            <person name="Ohm R."/>
            <person name="Pangilinan J."/>
            <person name="Pereira M."/>
            <person name="Perotto S."/>
            <person name="Peter M."/>
            <person name="Riley R."/>
            <person name="Sitrit Y."/>
            <person name="Stielow B."/>
            <person name="Szollosi G."/>
            <person name="Zifcakova L."/>
            <person name="Stursova M."/>
            <person name="Spatafora J.W."/>
            <person name="Tedersoo L."/>
            <person name="Vaario L.-M."/>
            <person name="Yamada A."/>
            <person name="Yan M."/>
            <person name="Wang P."/>
            <person name="Xu J."/>
            <person name="Bruns T."/>
            <person name="Baldrian P."/>
            <person name="Vilgalys R."/>
            <person name="Henrissat B."/>
            <person name="Grigoriev I.V."/>
            <person name="Hibbett D."/>
            <person name="Nagy L.G."/>
            <person name="Martin F.M."/>
        </authorList>
    </citation>
    <scope>NUCLEOTIDE SEQUENCE</scope>
    <source>
        <strain evidence="11">UH-Tt-Lm1</strain>
    </source>
</reference>
<evidence type="ECO:0000259" key="10">
    <source>
        <dbReference type="Pfam" id="PF01490"/>
    </source>
</evidence>
<evidence type="ECO:0000256" key="1">
    <source>
        <dbReference type="ARBA" id="ARBA00004141"/>
    </source>
</evidence>
<feature type="transmembrane region" description="Helical" evidence="9">
    <location>
        <begin position="304"/>
        <end position="337"/>
    </location>
</feature>
<dbReference type="Pfam" id="PF01490">
    <property type="entry name" value="Aa_trans"/>
    <property type="match status" value="1"/>
</dbReference>
<accession>A0A9P6HHB8</accession>
<evidence type="ECO:0000256" key="2">
    <source>
        <dbReference type="ARBA" id="ARBA00008066"/>
    </source>
</evidence>
<keyword evidence="12" id="KW-1185">Reference proteome</keyword>
<feature type="region of interest" description="Disordered" evidence="8">
    <location>
        <begin position="60"/>
        <end position="81"/>
    </location>
</feature>
<keyword evidence="3" id="KW-0813">Transport</keyword>
<dbReference type="InterPro" id="IPR013057">
    <property type="entry name" value="AA_transpt_TM"/>
</dbReference>
<dbReference type="Proteomes" id="UP000736335">
    <property type="component" value="Unassembled WGS sequence"/>
</dbReference>
<dbReference type="EMBL" id="WIUZ02000005">
    <property type="protein sequence ID" value="KAF9786968.1"/>
    <property type="molecule type" value="Genomic_DNA"/>
</dbReference>
<feature type="compositionally biased region" description="Basic residues" evidence="8">
    <location>
        <begin position="150"/>
        <end position="159"/>
    </location>
</feature>
<dbReference type="OrthoDB" id="655540at2759"/>
<keyword evidence="7 9" id="KW-0472">Membrane</keyword>
<comment type="similarity">
    <text evidence="2">Belongs to the amino acid/polyamine transporter 2 family.</text>
</comment>
<dbReference type="GO" id="GO:0015179">
    <property type="term" value="F:L-amino acid transmembrane transporter activity"/>
    <property type="evidence" value="ECO:0007669"/>
    <property type="project" value="TreeGrafter"/>
</dbReference>
<feature type="transmembrane region" description="Helical" evidence="9">
    <location>
        <begin position="504"/>
        <end position="521"/>
    </location>
</feature>